<dbReference type="PROSITE" id="PS50259">
    <property type="entry name" value="G_PROTEIN_RECEP_F3_4"/>
    <property type="match status" value="1"/>
</dbReference>
<evidence type="ECO:0000313" key="11">
    <source>
        <dbReference type="RefSeq" id="XP_026276006.1"/>
    </source>
</evidence>
<dbReference type="InterPro" id="IPR050726">
    <property type="entry name" value="mGluR"/>
</dbReference>
<evidence type="ECO:0000256" key="5">
    <source>
        <dbReference type="ARBA" id="ARBA00023180"/>
    </source>
</evidence>
<organism evidence="10 11">
    <name type="scientific">Frankliniella occidentalis</name>
    <name type="common">Western flower thrips</name>
    <name type="synonym">Euthrips occidentalis</name>
    <dbReference type="NCBI Taxonomy" id="133901"/>
    <lineage>
        <taxon>Eukaryota</taxon>
        <taxon>Metazoa</taxon>
        <taxon>Ecdysozoa</taxon>
        <taxon>Arthropoda</taxon>
        <taxon>Hexapoda</taxon>
        <taxon>Insecta</taxon>
        <taxon>Pterygota</taxon>
        <taxon>Neoptera</taxon>
        <taxon>Paraneoptera</taxon>
        <taxon>Thysanoptera</taxon>
        <taxon>Terebrantia</taxon>
        <taxon>Thripoidea</taxon>
        <taxon>Thripidae</taxon>
        <taxon>Frankliniella</taxon>
    </lineage>
</organism>
<dbReference type="InterPro" id="IPR017978">
    <property type="entry name" value="GPCR_3_C"/>
</dbReference>
<evidence type="ECO:0000256" key="7">
    <source>
        <dbReference type="SAM" id="Phobius"/>
    </source>
</evidence>
<dbReference type="Pfam" id="PF01094">
    <property type="entry name" value="ANF_receptor"/>
    <property type="match status" value="1"/>
</dbReference>
<dbReference type="KEGG" id="foc:113204861"/>
<evidence type="ECO:0000256" key="8">
    <source>
        <dbReference type="SAM" id="SignalP"/>
    </source>
</evidence>
<reference evidence="11" key="1">
    <citation type="submission" date="2025-08" db="UniProtKB">
        <authorList>
            <consortium name="RefSeq"/>
        </authorList>
    </citation>
    <scope>IDENTIFICATION</scope>
    <source>
        <tissue evidence="11">Whole organism</tissue>
    </source>
</reference>
<dbReference type="GO" id="GO:0004930">
    <property type="term" value="F:G protein-coupled receptor activity"/>
    <property type="evidence" value="ECO:0007669"/>
    <property type="project" value="InterPro"/>
</dbReference>
<feature type="signal peptide" evidence="8">
    <location>
        <begin position="1"/>
        <end position="21"/>
    </location>
</feature>
<evidence type="ECO:0000256" key="3">
    <source>
        <dbReference type="ARBA" id="ARBA00022989"/>
    </source>
</evidence>
<evidence type="ECO:0000256" key="6">
    <source>
        <dbReference type="SAM" id="MobiDB-lite"/>
    </source>
</evidence>
<evidence type="ECO:0000313" key="10">
    <source>
        <dbReference type="Proteomes" id="UP000504606"/>
    </source>
</evidence>
<dbReference type="Pfam" id="PF00003">
    <property type="entry name" value="7tm_3"/>
    <property type="match status" value="1"/>
</dbReference>
<keyword evidence="10" id="KW-1185">Reference proteome</keyword>
<feature type="transmembrane region" description="Helical" evidence="7">
    <location>
        <begin position="737"/>
        <end position="758"/>
    </location>
</feature>
<feature type="compositionally biased region" description="Polar residues" evidence="6">
    <location>
        <begin position="401"/>
        <end position="410"/>
    </location>
</feature>
<dbReference type="GO" id="GO:0016020">
    <property type="term" value="C:membrane"/>
    <property type="evidence" value="ECO:0007669"/>
    <property type="project" value="UniProtKB-SubCell"/>
</dbReference>
<dbReference type="PROSITE" id="PS51257">
    <property type="entry name" value="PROKAR_LIPOPROTEIN"/>
    <property type="match status" value="1"/>
</dbReference>
<feature type="transmembrane region" description="Helical" evidence="7">
    <location>
        <begin position="661"/>
        <end position="680"/>
    </location>
</feature>
<feature type="compositionally biased region" description="Polar residues" evidence="6">
    <location>
        <begin position="513"/>
        <end position="522"/>
    </location>
</feature>
<name>A0A6J1SBC4_FRAOC</name>
<evidence type="ECO:0000259" key="9">
    <source>
        <dbReference type="PROSITE" id="PS50259"/>
    </source>
</evidence>
<feature type="chain" id="PRO_5026803864" evidence="8">
    <location>
        <begin position="22"/>
        <end position="893"/>
    </location>
</feature>
<dbReference type="AlphaFoldDB" id="A0A6J1SBC4"/>
<keyword evidence="3 7" id="KW-1133">Transmembrane helix</keyword>
<feature type="compositionally biased region" description="Basic residues" evidence="6">
    <location>
        <begin position="824"/>
        <end position="835"/>
    </location>
</feature>
<dbReference type="GeneID" id="113204861"/>
<keyword evidence="5" id="KW-0325">Glycoprotein</keyword>
<keyword evidence="4 7" id="KW-0472">Membrane</keyword>
<keyword evidence="2 7" id="KW-0812">Transmembrane</keyword>
<sequence length="893" mass="98279">MRPARALVLAVLTAVLVGCAATSDIHRADIGVLVDLHDDGHGQGAARRTRCSVLNVAAVQPVLAARWAAHVVSSQAHQVAVDVRVFDTCADPATALRDTFLAVREAIEQQDVPLLGLVGLGDAEVVGETVRTLNAFHIPLVLASPRLAEMVPPESNTLTTAPDMASIVQAVVELGKALGVTSISVVSSCPHSLTRFRHDLEARDMRLGRVLQVKKHFAILGDVVRKFLEEGEEGETVALVLEPEEISGLAQSLRSYRIASRRLQLITGTIGLNHNLMRLWRNLFAGSFLIEPHMPELPDFRNYLLSTFREAQTNVNETLVREYMSVVYSCHWFDDLETAQKHCKNLSMMELSHKLQINPEVTFVVKAVSAYSAALFLLRASRCEKSGMTKSCLDLLSPYSRQATSESTPPSLARSDPPDSTSLQQEMLTMLSQLSLPSGHDAPFELSGTRRHLTHDGRLVANKYSVARINEEGDVVGIGWYSDDKGLLIDSSMQRVASAQRKASTSDRKQPRGFSSDSTYPMFQNEPQLDSLTVVGEGVDARKVAPDNYLGRLWATIMVAVAAVGTMVTLFILVYVLIKICDGTLAGNQSLGVLLLLGIMTLFACVVPFVLPVSETKCGVRVMIYPVALALCYGILLVKVMQLRSLVLLGLGGRISYLNQYIILFFIVLVQVVINVQWYMTNGPHLRVDTEGTAYCVVPRSDFLMLHTYIVILVILAFGYGLSVLKIRRNYKEGRWVTLAAFLSLPILVVWGLVFGLAAERYDELTTCIALMLLAMILILAVFIPKMSTISKRAKDFKHKKMHVGADSVNTIFTNFSDLQRSSSRLHPHHSRRPGSGHAPVHISRSSPMAAVPAHTPHLLQHNKHLSVPHMADAYSDYVTKNPIYEVTNGAYP</sequence>
<dbReference type="Proteomes" id="UP000504606">
    <property type="component" value="Unplaced"/>
</dbReference>
<dbReference type="SUPFAM" id="SSF53822">
    <property type="entry name" value="Periplasmic binding protein-like I"/>
    <property type="match status" value="1"/>
</dbReference>
<comment type="subcellular location">
    <subcellularLocation>
        <location evidence="1">Membrane</location>
        <topology evidence="1">Multi-pass membrane protein</topology>
    </subcellularLocation>
</comment>
<feature type="transmembrane region" description="Helical" evidence="7">
    <location>
        <begin position="553"/>
        <end position="578"/>
    </location>
</feature>
<evidence type="ECO:0000256" key="2">
    <source>
        <dbReference type="ARBA" id="ARBA00022692"/>
    </source>
</evidence>
<feature type="transmembrane region" description="Helical" evidence="7">
    <location>
        <begin position="764"/>
        <end position="784"/>
    </location>
</feature>
<dbReference type="InterPro" id="IPR001828">
    <property type="entry name" value="ANF_lig-bd_rcpt"/>
</dbReference>
<accession>A0A6J1SBC4</accession>
<protein>
    <submittedName>
        <fullName evidence="11">Uncharacterized protein LOC113204861</fullName>
    </submittedName>
</protein>
<proteinExistence type="predicted"/>
<feature type="region of interest" description="Disordered" evidence="6">
    <location>
        <begin position="401"/>
        <end position="422"/>
    </location>
</feature>
<feature type="transmembrane region" description="Helical" evidence="7">
    <location>
        <begin position="590"/>
        <end position="611"/>
    </location>
</feature>
<feature type="transmembrane region" description="Helical" evidence="7">
    <location>
        <begin position="623"/>
        <end position="640"/>
    </location>
</feature>
<dbReference type="PANTHER" id="PTHR24060">
    <property type="entry name" value="METABOTROPIC GLUTAMATE RECEPTOR"/>
    <property type="match status" value="1"/>
</dbReference>
<feature type="region of interest" description="Disordered" evidence="6">
    <location>
        <begin position="499"/>
        <end position="522"/>
    </location>
</feature>
<dbReference type="CDD" id="cd13953">
    <property type="entry name" value="7tm_classC_mGluR-like"/>
    <property type="match status" value="1"/>
</dbReference>
<dbReference type="RefSeq" id="XP_026276006.1">
    <property type="nucleotide sequence ID" value="XM_026420221.2"/>
</dbReference>
<feature type="domain" description="G-protein coupled receptors family 3 profile" evidence="9">
    <location>
        <begin position="554"/>
        <end position="790"/>
    </location>
</feature>
<keyword evidence="8" id="KW-0732">Signal</keyword>
<dbReference type="InterPro" id="IPR028082">
    <property type="entry name" value="Peripla_BP_I"/>
</dbReference>
<evidence type="ECO:0000256" key="4">
    <source>
        <dbReference type="ARBA" id="ARBA00023136"/>
    </source>
</evidence>
<feature type="region of interest" description="Disordered" evidence="6">
    <location>
        <begin position="824"/>
        <end position="847"/>
    </location>
</feature>
<feature type="transmembrane region" description="Helical" evidence="7">
    <location>
        <begin position="706"/>
        <end position="725"/>
    </location>
</feature>
<dbReference type="OrthoDB" id="9880600at2759"/>
<gene>
    <name evidence="11" type="primary">LOC113204861</name>
</gene>
<evidence type="ECO:0000256" key="1">
    <source>
        <dbReference type="ARBA" id="ARBA00004141"/>
    </source>
</evidence>
<dbReference type="Gene3D" id="3.40.50.2300">
    <property type="match status" value="2"/>
</dbReference>